<dbReference type="EMBL" id="JBEPCU010000474">
    <property type="protein sequence ID" value="MER6980026.1"/>
    <property type="molecule type" value="Genomic_DNA"/>
</dbReference>
<dbReference type="SUPFAM" id="SSF56327">
    <property type="entry name" value="LDH C-terminal domain-like"/>
    <property type="match status" value="1"/>
</dbReference>
<proteinExistence type="predicted"/>
<evidence type="ECO:0000313" key="1">
    <source>
        <dbReference type="EMBL" id="MER6980026.1"/>
    </source>
</evidence>
<organism evidence="1 2">
    <name type="scientific">Streptomyces carpinensis</name>
    <dbReference type="NCBI Taxonomy" id="66369"/>
    <lineage>
        <taxon>Bacteria</taxon>
        <taxon>Bacillati</taxon>
        <taxon>Actinomycetota</taxon>
        <taxon>Actinomycetes</taxon>
        <taxon>Kitasatosporales</taxon>
        <taxon>Streptomycetaceae</taxon>
        <taxon>Streptomyces</taxon>
    </lineage>
</organism>
<sequence length="62" mass="6703">TGLVCAVKAVEREVLAAAESGSRATAVKAFALHPLVDSVNVARRLVEDYTRVHPGLAYLRQR</sequence>
<accession>A0ABV1W850</accession>
<feature type="non-terminal residue" evidence="1">
    <location>
        <position position="1"/>
    </location>
</feature>
<evidence type="ECO:0000313" key="2">
    <source>
        <dbReference type="Proteomes" id="UP001458415"/>
    </source>
</evidence>
<name>A0ABV1W850_9ACTN</name>
<dbReference type="Proteomes" id="UP001458415">
    <property type="component" value="Unassembled WGS sequence"/>
</dbReference>
<dbReference type="InterPro" id="IPR015955">
    <property type="entry name" value="Lactate_DH/Glyco_Ohase_4_C"/>
</dbReference>
<comment type="caution">
    <text evidence="1">The sequence shown here is derived from an EMBL/GenBank/DDBJ whole genome shotgun (WGS) entry which is preliminary data.</text>
</comment>
<gene>
    <name evidence="1" type="ORF">ABT317_24405</name>
</gene>
<reference evidence="1 2" key="1">
    <citation type="submission" date="2024-06" db="EMBL/GenBank/DDBJ databases">
        <title>The Natural Products Discovery Center: Release of the First 8490 Sequenced Strains for Exploring Actinobacteria Biosynthetic Diversity.</title>
        <authorList>
            <person name="Kalkreuter E."/>
            <person name="Kautsar S.A."/>
            <person name="Yang D."/>
            <person name="Bader C.D."/>
            <person name="Teijaro C.N."/>
            <person name="Fluegel L."/>
            <person name="Davis C.M."/>
            <person name="Simpson J.R."/>
            <person name="Lauterbach L."/>
            <person name="Steele A.D."/>
            <person name="Gui C."/>
            <person name="Meng S."/>
            <person name="Li G."/>
            <person name="Viehrig K."/>
            <person name="Ye F."/>
            <person name="Su P."/>
            <person name="Kiefer A.F."/>
            <person name="Nichols A."/>
            <person name="Cepeda A.J."/>
            <person name="Yan W."/>
            <person name="Fan B."/>
            <person name="Jiang Y."/>
            <person name="Adhikari A."/>
            <person name="Zheng C.-J."/>
            <person name="Schuster L."/>
            <person name="Cowan T.M."/>
            <person name="Smanski M.J."/>
            <person name="Chevrette M.G."/>
            <person name="De Carvalho L.P.S."/>
            <person name="Shen B."/>
        </authorList>
    </citation>
    <scope>NUCLEOTIDE SEQUENCE [LARGE SCALE GENOMIC DNA]</scope>
    <source>
        <strain evidence="1 2">NPDC000634</strain>
    </source>
</reference>
<dbReference type="Gene3D" id="3.90.110.10">
    <property type="entry name" value="Lactate dehydrogenase/glycoside hydrolase, family 4, C-terminal"/>
    <property type="match status" value="1"/>
</dbReference>
<protein>
    <submittedName>
        <fullName evidence="1">6-phospho-beta-glucosidase</fullName>
    </submittedName>
</protein>
<keyword evidence="2" id="KW-1185">Reference proteome</keyword>